<reference evidence="3" key="1">
    <citation type="journal article" date="2021" name="Mol. Plant Microbe Interact.">
        <title>Complete Genome Sequence of the Plant-Pathogenic Fungus Colletotrichum lupini.</title>
        <authorList>
            <person name="Baroncelli R."/>
            <person name="Pensec F."/>
            <person name="Da Lio D."/>
            <person name="Boufleur T."/>
            <person name="Vicente I."/>
            <person name="Sarrocco S."/>
            <person name="Picot A."/>
            <person name="Baraldi E."/>
            <person name="Sukno S."/>
            <person name="Thon M."/>
            <person name="Le Floch G."/>
        </authorList>
    </citation>
    <scope>NUCLEOTIDE SEQUENCE</scope>
    <source>
        <strain evidence="3">IMI 504893</strain>
    </source>
</reference>
<dbReference type="InterPro" id="IPR026030">
    <property type="entry name" value="Pur-cyt_permease_Fcy2/21/22"/>
</dbReference>
<dbReference type="GeneID" id="73335968"/>
<dbReference type="AlphaFoldDB" id="A0A9Q8SDJ1"/>
<dbReference type="GO" id="GO:0005886">
    <property type="term" value="C:plasma membrane"/>
    <property type="evidence" value="ECO:0007669"/>
    <property type="project" value="TreeGrafter"/>
</dbReference>
<dbReference type="PANTHER" id="PTHR31806">
    <property type="entry name" value="PURINE-CYTOSINE PERMEASE FCY2-RELATED"/>
    <property type="match status" value="1"/>
</dbReference>
<dbReference type="RefSeq" id="XP_049136915.1">
    <property type="nucleotide sequence ID" value="XM_049280958.1"/>
</dbReference>
<dbReference type="PANTHER" id="PTHR31806:SF5">
    <property type="entry name" value="PURINE-CYTOSINE PERMEASE FCY21"/>
    <property type="match status" value="1"/>
</dbReference>
<dbReference type="Proteomes" id="UP000830671">
    <property type="component" value="Chromosome 1"/>
</dbReference>
<dbReference type="GO" id="GO:0022857">
    <property type="term" value="F:transmembrane transporter activity"/>
    <property type="evidence" value="ECO:0007669"/>
    <property type="project" value="InterPro"/>
</dbReference>
<evidence type="ECO:0000313" key="4">
    <source>
        <dbReference type="Proteomes" id="UP000830671"/>
    </source>
</evidence>
<proteinExistence type="predicted"/>
<keyword evidence="4" id="KW-1185">Reference proteome</keyword>
<keyword evidence="2" id="KW-1133">Transmembrane helix</keyword>
<evidence type="ECO:0000256" key="2">
    <source>
        <dbReference type="SAM" id="Phobius"/>
    </source>
</evidence>
<evidence type="ECO:0000256" key="1">
    <source>
        <dbReference type="ARBA" id="ARBA00022448"/>
    </source>
</evidence>
<name>A0A9Q8SDJ1_9PEZI</name>
<keyword evidence="2" id="KW-0812">Transmembrane</keyword>
<dbReference type="KEGG" id="clup:CLUP02_01922"/>
<feature type="transmembrane region" description="Helical" evidence="2">
    <location>
        <begin position="70"/>
        <end position="92"/>
    </location>
</feature>
<dbReference type="EMBL" id="CP019471">
    <property type="protein sequence ID" value="UQC75269.1"/>
    <property type="molecule type" value="Genomic_DNA"/>
</dbReference>
<organism evidence="3 4">
    <name type="scientific">Colletotrichum lupini</name>
    <dbReference type="NCBI Taxonomy" id="145971"/>
    <lineage>
        <taxon>Eukaryota</taxon>
        <taxon>Fungi</taxon>
        <taxon>Dikarya</taxon>
        <taxon>Ascomycota</taxon>
        <taxon>Pezizomycotina</taxon>
        <taxon>Sordariomycetes</taxon>
        <taxon>Hypocreomycetidae</taxon>
        <taxon>Glomerellales</taxon>
        <taxon>Glomerellaceae</taxon>
        <taxon>Colletotrichum</taxon>
        <taxon>Colletotrichum acutatum species complex</taxon>
    </lineage>
</organism>
<protein>
    <submittedName>
        <fullName evidence="3">Purine-cytosine permease FCY21</fullName>
    </submittedName>
</protein>
<gene>
    <name evidence="3" type="ORF">CLUP02_01922</name>
</gene>
<sequence>MRGATSGLAPAKEQATAEYLLVHLCRSPLPSAPRFETVYENQTVHRVISAMVGPAGGLSKFESIVLSSTLFGNIAAMGYTITINFQLLLSYFSRRSANISYDAYAPMMTSVASLVEIRDTADFIESLETFVPLIRYWSVASLNVNRGPLLGQRREAAAKRGCVWSCFSCLGVLVPCMAQMWWIGPTVETAGDFGIELAFGDEEYLWTVEMNGPVAVRSNGSAVRAAPLGPLGKTAGVAILSRNRLLQGSTGGSILGAAMDLCAWTPASPLFPLLNLLQRPWACRASGASSKQFDIQGDLILLYDPETRLHLSPLAFLVGKFLSKRCFFRSSHPLGTLLEAFSGSSSICKKEANNTFSAASRLAQDCSCGNNARDGALQRNLAPTNWDETRPKISYCVRLPLFLHFHGGSGGSKILEKTLGRLTCRSEAMEMKPHRRSVCVTYSNTEFGWDEIEVDVGRETGGEYTHSHTKFTLNLTLTLAPNLTLYHSSYSHPYFSVSALTISNRGCPSASDYLVTLFFQMPVERYERKLSQATKAGTALETILFENQVQGIAEPDRDVVKPRHCPALTALLFVGFASSRMVWDYDWAIPYPDGPNVIGTGLPVAKSTEDVDNGTCSLAWLAEAFVALPEQIAGARWCCDFSPGWADILSSPPTNPKLPQAGGAASSRATVRVKVGLNGGKAYLVYRFPSRLSRSALDGGCSQDMGGETGASVAKITPVAYLAKIAPFHWFPSLAWAPAKLQPTSTVCCPVSASLGNENGGKKPAGPPSSMSLMKMNTYRLCWALSTPVERDLIAHDSATEVKSTRCPIGLFSSTILADQEAGLPQEPEGSQINRSALVKLHDSLSVRGKLPRNRIAGDEERKRGAAWGVREKAGSLSLANYLAQCPNFFCFLCLFRQGASTNDNGGTEERDDVEGKVHRKLFPIPFPVSSPAPRWPSGQEEAWLAYFGYKEANGKNRTFYAFSSTFSEHPLPDEEQWSHSNRPICNILRGTLSVVFASGASISAGVSGWAEKEVEGCARRVIDVAQTAWTSSTPVASFSTTSHRRIGYGPFTCLAYSCSSPPFSFVFLPLRGPHHQSCPQPAFQTSPRLASLRANR</sequence>
<accession>A0A9Q8SDJ1</accession>
<feature type="transmembrane region" description="Helical" evidence="2">
    <location>
        <begin position="162"/>
        <end position="182"/>
    </location>
</feature>
<evidence type="ECO:0000313" key="3">
    <source>
        <dbReference type="EMBL" id="UQC75269.1"/>
    </source>
</evidence>
<keyword evidence="1" id="KW-0813">Transport</keyword>
<keyword evidence="2" id="KW-0472">Membrane</keyword>